<comment type="caution">
    <text evidence="2">The sequence shown here is derived from an EMBL/GenBank/DDBJ whole genome shotgun (WGS) entry which is preliminary data.</text>
</comment>
<feature type="region of interest" description="Disordered" evidence="1">
    <location>
        <begin position="93"/>
        <end position="129"/>
    </location>
</feature>
<dbReference type="EMBL" id="DAKRPA010000088">
    <property type="protein sequence ID" value="DAZ99194.1"/>
    <property type="molecule type" value="Genomic_DNA"/>
</dbReference>
<protein>
    <submittedName>
        <fullName evidence="2">Uncharacterized protein</fullName>
    </submittedName>
</protein>
<dbReference type="AlphaFoldDB" id="A0AAV2Z363"/>
<feature type="compositionally biased region" description="Basic and acidic residues" evidence="1">
    <location>
        <begin position="93"/>
        <end position="102"/>
    </location>
</feature>
<accession>A0AAV2Z363</accession>
<feature type="compositionally biased region" description="Polar residues" evidence="1">
    <location>
        <begin position="115"/>
        <end position="129"/>
    </location>
</feature>
<evidence type="ECO:0000313" key="2">
    <source>
        <dbReference type="EMBL" id="DAZ99194.1"/>
    </source>
</evidence>
<gene>
    <name evidence="2" type="ORF">N0F65_008227</name>
</gene>
<evidence type="ECO:0000313" key="3">
    <source>
        <dbReference type="Proteomes" id="UP001146120"/>
    </source>
</evidence>
<proteinExistence type="predicted"/>
<sequence length="129" mass="15220">MSRKREWHVQADDEERMESVEEDSVERNFKRVRLSELNSILAMSSFNYGATDMDTEMESAESTMPPASEYTEINALLREAHYLRQWRKFQSERIQEKNRQPRDQASAIGSHGATFMQQRTLSTQSLHRY</sequence>
<reference evidence="2" key="2">
    <citation type="journal article" date="2023" name="Microbiol Resour">
        <title>Decontamination and Annotation of the Draft Genome Sequence of the Oomycete Lagenidium giganteum ARSEF 373.</title>
        <authorList>
            <person name="Morgan W.R."/>
            <person name="Tartar A."/>
        </authorList>
    </citation>
    <scope>NUCLEOTIDE SEQUENCE</scope>
    <source>
        <strain evidence="2">ARSEF 373</strain>
    </source>
</reference>
<name>A0AAV2Z363_9STRA</name>
<dbReference type="Proteomes" id="UP001146120">
    <property type="component" value="Unassembled WGS sequence"/>
</dbReference>
<evidence type="ECO:0000256" key="1">
    <source>
        <dbReference type="SAM" id="MobiDB-lite"/>
    </source>
</evidence>
<reference evidence="2" key="1">
    <citation type="submission" date="2022-11" db="EMBL/GenBank/DDBJ databases">
        <authorList>
            <person name="Morgan W.R."/>
            <person name="Tartar A."/>
        </authorList>
    </citation>
    <scope>NUCLEOTIDE SEQUENCE</scope>
    <source>
        <strain evidence="2">ARSEF 373</strain>
    </source>
</reference>
<organism evidence="2 3">
    <name type="scientific">Lagenidium giganteum</name>
    <dbReference type="NCBI Taxonomy" id="4803"/>
    <lineage>
        <taxon>Eukaryota</taxon>
        <taxon>Sar</taxon>
        <taxon>Stramenopiles</taxon>
        <taxon>Oomycota</taxon>
        <taxon>Peronosporomycetes</taxon>
        <taxon>Pythiales</taxon>
        <taxon>Pythiaceae</taxon>
    </lineage>
</organism>
<keyword evidence="3" id="KW-1185">Reference proteome</keyword>